<name>A0A4V3W7Y4_9FLAO</name>
<accession>A0A4V3W7Y4</accession>
<organism evidence="2 3">
    <name type="scientific">Flavobacterium supellecticarium</name>
    <dbReference type="NCBI Taxonomy" id="2565924"/>
    <lineage>
        <taxon>Bacteria</taxon>
        <taxon>Pseudomonadati</taxon>
        <taxon>Bacteroidota</taxon>
        <taxon>Flavobacteriia</taxon>
        <taxon>Flavobacteriales</taxon>
        <taxon>Flavobacteriaceae</taxon>
        <taxon>Flavobacterium</taxon>
    </lineage>
</organism>
<keyword evidence="1" id="KW-0732">Signal</keyword>
<dbReference type="RefSeq" id="WP_136403636.1">
    <property type="nucleotide sequence ID" value="NZ_SSNZ01000006.1"/>
</dbReference>
<sequence>MKNSITAVMVFFLLFCKGESIAQQSFSGKATYESKRDMSKIKVEGNGMTPEMQQNLMAQFKKSMEKTFVLDFDKTTSLYKEEQKLDNPLTASGPGVRVRISSSGGLLYKNVKEKRYMEENDIFGKEFLIKDTLPDWKWEMGSETKMIGDYTCYKATAIRKRTLDPTPKDKKSVLNIDEGAPKEIRITAWYTPDIPVSQGPDKYWGLPGLILEVNDGDTTILCSKMVLNPKEKAVIKEPSKGKEVTQKEYDETLRKKSEENMEMNTNQKGRTVIRIGG</sequence>
<gene>
    <name evidence="2" type="ORF">E6C50_12855</name>
</gene>
<comment type="caution">
    <text evidence="2">The sequence shown here is derived from an EMBL/GenBank/DDBJ whole genome shotgun (WGS) entry which is preliminary data.</text>
</comment>
<keyword evidence="3" id="KW-1185">Reference proteome</keyword>
<dbReference type="NCBIfam" id="TIGR01200">
    <property type="entry name" value="GLPGLI"/>
    <property type="match status" value="1"/>
</dbReference>
<dbReference type="InterPro" id="IPR005901">
    <property type="entry name" value="GLPGLI"/>
</dbReference>
<feature type="signal peptide" evidence="1">
    <location>
        <begin position="1"/>
        <end position="22"/>
    </location>
</feature>
<evidence type="ECO:0000313" key="3">
    <source>
        <dbReference type="Proteomes" id="UP000307507"/>
    </source>
</evidence>
<dbReference type="Proteomes" id="UP000307507">
    <property type="component" value="Unassembled WGS sequence"/>
</dbReference>
<evidence type="ECO:0000313" key="2">
    <source>
        <dbReference type="EMBL" id="THF49128.1"/>
    </source>
</evidence>
<dbReference type="EMBL" id="SSNZ01000006">
    <property type="protein sequence ID" value="THF49128.1"/>
    <property type="molecule type" value="Genomic_DNA"/>
</dbReference>
<feature type="chain" id="PRO_5020534854" evidence="1">
    <location>
        <begin position="23"/>
        <end position="277"/>
    </location>
</feature>
<dbReference type="OrthoDB" id="1068986at2"/>
<proteinExistence type="predicted"/>
<protein>
    <submittedName>
        <fullName evidence="2">GLPGLI family protein</fullName>
    </submittedName>
</protein>
<reference evidence="2 3" key="1">
    <citation type="submission" date="2019-04" db="EMBL/GenBank/DDBJ databases">
        <title>Flavobacterium sp. nov. isolated from construction timber.</title>
        <authorList>
            <person name="Lin S.-Y."/>
            <person name="Chang C.-T."/>
            <person name="Young C.-C."/>
        </authorList>
    </citation>
    <scope>NUCLEOTIDE SEQUENCE [LARGE SCALE GENOMIC DNA]</scope>
    <source>
        <strain evidence="2 3">CC-CTC003</strain>
    </source>
</reference>
<dbReference type="AlphaFoldDB" id="A0A4V3W7Y4"/>
<dbReference type="Pfam" id="PF09697">
    <property type="entry name" value="Porph_ging"/>
    <property type="match status" value="1"/>
</dbReference>
<evidence type="ECO:0000256" key="1">
    <source>
        <dbReference type="SAM" id="SignalP"/>
    </source>
</evidence>